<evidence type="ECO:0000313" key="2">
    <source>
        <dbReference type="EMBL" id="CUS44956.1"/>
    </source>
</evidence>
<proteinExistence type="predicted"/>
<accession>A0A170PP20</accession>
<organism evidence="2">
    <name type="scientific">hydrothermal vent metagenome</name>
    <dbReference type="NCBI Taxonomy" id="652676"/>
    <lineage>
        <taxon>unclassified sequences</taxon>
        <taxon>metagenomes</taxon>
        <taxon>ecological metagenomes</taxon>
    </lineage>
</organism>
<reference evidence="2" key="1">
    <citation type="submission" date="2015-10" db="EMBL/GenBank/DDBJ databases">
        <authorList>
            <person name="Gilbert D.G."/>
        </authorList>
    </citation>
    <scope>NUCLEOTIDE SEQUENCE</scope>
</reference>
<sequence length="40" mass="3801">MAASIPIRAKRVPPVAAGGSGPSGNNAEPLVLFGGGQGAK</sequence>
<feature type="region of interest" description="Disordered" evidence="1">
    <location>
        <begin position="1"/>
        <end position="40"/>
    </location>
</feature>
<evidence type="ECO:0000256" key="1">
    <source>
        <dbReference type="SAM" id="MobiDB-lite"/>
    </source>
</evidence>
<protein>
    <submittedName>
        <fullName evidence="2">Uncharacterized protein</fullName>
    </submittedName>
</protein>
<feature type="compositionally biased region" description="Low complexity" evidence="1">
    <location>
        <begin position="12"/>
        <end position="27"/>
    </location>
</feature>
<gene>
    <name evidence="2" type="ORF">MGWOODY_Smn1057</name>
</gene>
<name>A0A170PP20_9ZZZZ</name>
<dbReference type="AlphaFoldDB" id="A0A170PP20"/>
<dbReference type="EMBL" id="CZQE01000196">
    <property type="protein sequence ID" value="CUS44956.1"/>
    <property type="molecule type" value="Genomic_DNA"/>
</dbReference>